<dbReference type="GO" id="GO:0009653">
    <property type="term" value="P:anatomical structure morphogenesis"/>
    <property type="evidence" value="ECO:0007669"/>
    <property type="project" value="UniProtKB-ARBA"/>
</dbReference>
<dbReference type="PROSITE" id="PS50268">
    <property type="entry name" value="CADHERIN_2"/>
    <property type="match status" value="13"/>
</dbReference>
<dbReference type="STRING" id="35525.A0A162Q1Q2"/>
<keyword evidence="2" id="KW-1003">Cell membrane</keyword>
<dbReference type="SMART" id="SM00112">
    <property type="entry name" value="CA"/>
    <property type="match status" value="13"/>
</dbReference>
<dbReference type="GO" id="GO:0005886">
    <property type="term" value="C:plasma membrane"/>
    <property type="evidence" value="ECO:0007669"/>
    <property type="project" value="UniProtKB-SubCell"/>
</dbReference>
<dbReference type="Pfam" id="PF00028">
    <property type="entry name" value="Cadherin"/>
    <property type="match status" value="9"/>
</dbReference>
<feature type="domain" description="Cadherin" evidence="14">
    <location>
        <begin position="466"/>
        <end position="583"/>
    </location>
</feature>
<dbReference type="GO" id="GO:0060429">
    <property type="term" value="P:epithelium development"/>
    <property type="evidence" value="ECO:0007669"/>
    <property type="project" value="UniProtKB-ARBA"/>
</dbReference>
<dbReference type="Gene3D" id="2.60.40.60">
    <property type="entry name" value="Cadherins"/>
    <property type="match status" value="13"/>
</dbReference>
<keyword evidence="16" id="KW-1185">Reference proteome</keyword>
<dbReference type="PROSITE" id="PS00232">
    <property type="entry name" value="CADHERIN_1"/>
    <property type="match status" value="6"/>
</dbReference>
<dbReference type="FunFam" id="2.60.40.60:FF:000620">
    <property type="entry name" value="Uncharacterized protein"/>
    <property type="match status" value="1"/>
</dbReference>
<accession>A0A162Q1Q2</accession>
<evidence type="ECO:0000256" key="5">
    <source>
        <dbReference type="ARBA" id="ARBA00022737"/>
    </source>
</evidence>
<dbReference type="InterPro" id="IPR002126">
    <property type="entry name" value="Cadherin-like_dom"/>
</dbReference>
<feature type="chain" id="PRO_5007838416" evidence="13">
    <location>
        <begin position="18"/>
        <end position="1880"/>
    </location>
</feature>
<evidence type="ECO:0000256" key="9">
    <source>
        <dbReference type="ARBA" id="ARBA00023136"/>
    </source>
</evidence>
<feature type="transmembrane region" description="Helical" evidence="12">
    <location>
        <begin position="1688"/>
        <end position="1712"/>
    </location>
</feature>
<proteinExistence type="predicted"/>
<evidence type="ECO:0000256" key="12">
    <source>
        <dbReference type="SAM" id="Phobius"/>
    </source>
</evidence>
<evidence type="ECO:0000256" key="1">
    <source>
        <dbReference type="ARBA" id="ARBA00004251"/>
    </source>
</evidence>
<dbReference type="FunFam" id="2.60.40.60:FF:000098">
    <property type="entry name" value="cadherin-23 isoform X1"/>
    <property type="match status" value="1"/>
</dbReference>
<dbReference type="CDD" id="cd11304">
    <property type="entry name" value="Cadherin_repeat"/>
    <property type="match status" value="13"/>
</dbReference>
<feature type="domain" description="Cadherin" evidence="14">
    <location>
        <begin position="677"/>
        <end position="780"/>
    </location>
</feature>
<dbReference type="FunFam" id="2.60.40.60:FF:000813">
    <property type="entry name" value="Predicted protein"/>
    <property type="match status" value="1"/>
</dbReference>
<feature type="domain" description="Cadherin" evidence="14">
    <location>
        <begin position="1116"/>
        <end position="1222"/>
    </location>
</feature>
<feature type="domain" description="Cadherin" evidence="14">
    <location>
        <begin position="909"/>
        <end position="1008"/>
    </location>
</feature>
<evidence type="ECO:0000256" key="4">
    <source>
        <dbReference type="ARBA" id="ARBA00022729"/>
    </source>
</evidence>
<comment type="caution">
    <text evidence="15">The sequence shown here is derived from an EMBL/GenBank/DDBJ whole genome shotgun (WGS) entry which is preliminary data.</text>
</comment>
<keyword evidence="5" id="KW-0677">Repeat</keyword>
<feature type="domain" description="Cadherin" evidence="14">
    <location>
        <begin position="1226"/>
        <end position="1337"/>
    </location>
</feature>
<evidence type="ECO:0000256" key="3">
    <source>
        <dbReference type="ARBA" id="ARBA00022692"/>
    </source>
</evidence>
<feature type="domain" description="Cadherin" evidence="14">
    <location>
        <begin position="1009"/>
        <end position="1115"/>
    </location>
</feature>
<reference evidence="15 16" key="1">
    <citation type="submission" date="2016-03" db="EMBL/GenBank/DDBJ databases">
        <title>EvidentialGene: Evidence-directed Construction of Genes on Genomes.</title>
        <authorList>
            <person name="Gilbert D.G."/>
            <person name="Choi J.-H."/>
            <person name="Mockaitis K."/>
            <person name="Colbourne J."/>
            <person name="Pfrender M."/>
        </authorList>
    </citation>
    <scope>NUCLEOTIDE SEQUENCE [LARGE SCALE GENOMIC DNA]</scope>
    <source>
        <strain evidence="15 16">Xinb3</strain>
        <tissue evidence="15">Complete organism</tissue>
    </source>
</reference>
<organism evidence="15 16">
    <name type="scientific">Daphnia magna</name>
    <dbReference type="NCBI Taxonomy" id="35525"/>
    <lineage>
        <taxon>Eukaryota</taxon>
        <taxon>Metazoa</taxon>
        <taxon>Ecdysozoa</taxon>
        <taxon>Arthropoda</taxon>
        <taxon>Crustacea</taxon>
        <taxon>Branchiopoda</taxon>
        <taxon>Diplostraca</taxon>
        <taxon>Cladocera</taxon>
        <taxon>Anomopoda</taxon>
        <taxon>Daphniidae</taxon>
        <taxon>Daphnia</taxon>
    </lineage>
</organism>
<feature type="domain" description="Cadherin" evidence="14">
    <location>
        <begin position="781"/>
        <end position="902"/>
    </location>
</feature>
<keyword evidence="9 12" id="KW-0472">Membrane</keyword>
<dbReference type="EMBL" id="LRGB01000389">
    <property type="protein sequence ID" value="KZS19323.1"/>
    <property type="molecule type" value="Genomic_DNA"/>
</dbReference>
<name>A0A162Q1Q2_9CRUS</name>
<dbReference type="InterPro" id="IPR020894">
    <property type="entry name" value="Cadherin_CS"/>
</dbReference>
<comment type="function">
    <text evidence="10">Cadherins are calcium-dependent cell adhesion proteins. They preferentially interact with themselves in a homophilic manner in connecting cells.</text>
</comment>
<dbReference type="FunFam" id="2.60.40.60:FF:000020">
    <property type="entry name" value="Dachsous cadherin-related 1b"/>
    <property type="match status" value="1"/>
</dbReference>
<dbReference type="SUPFAM" id="SSF49313">
    <property type="entry name" value="Cadherin-like"/>
    <property type="match status" value="13"/>
</dbReference>
<evidence type="ECO:0000256" key="8">
    <source>
        <dbReference type="ARBA" id="ARBA00022989"/>
    </source>
</evidence>
<dbReference type="InterPro" id="IPR015919">
    <property type="entry name" value="Cadherin-like_sf"/>
</dbReference>
<keyword evidence="4 13" id="KW-0732">Signal</keyword>
<gene>
    <name evidence="15" type="ORF">APZ42_014161</name>
</gene>
<dbReference type="FunFam" id="2.60.40.60:FF:000263">
    <property type="entry name" value="LOW QUALITY PROTEIN: protocadherin-23"/>
    <property type="match status" value="1"/>
</dbReference>
<dbReference type="OrthoDB" id="9990384at2759"/>
<feature type="signal peptide" evidence="13">
    <location>
        <begin position="1"/>
        <end position="17"/>
    </location>
</feature>
<dbReference type="PRINTS" id="PR00205">
    <property type="entry name" value="CADHERIN"/>
</dbReference>
<sequence length="1880" mass="206140">MFQSLVWIISICSVCLAQNESGQPALVFTADMNQQVVSETTQTGTVVYTLRASPSGGTELVKGDESGLSNVTSNNLRFFIRGTEAFVVNEATGEVTLSQPLDRETADSIKLLVGVTDVSGASVEIPITVIVSDENDNPPTFSQAFYDGSLSGAAILEEFIVNDADLVGEIIEVTCTDNVVICDQVDIVSSLSSASLFRGSVVPRKPLDPANLGTKSSFTLIANDGVHTSRAEVKIIVPGLSREESRPIYTGPLTGIVTEGDDIGTLVLTLAAEVIGGGSVTYQLVENPGDLFEVDAITGELRTARAIDRESVALNGFLSVTVRVSKSSDQSVEQVLTIIVQDVNDEPPRFNQNEYFALIHENLPSGTPLSGLNIVATDRDSNLNAMFELELIDSSGLFVVEPTSGVGSTNVGIRLAKGPLDYENPNQHKFILLITARESQSKERLSSTCTVIVTVQDENDNSPVFERELYALSVSEEASNETEIGIVAASDRDSGLYGQKGFRYELLFGDQRTNDTLFNVEPTTGQIRVSQCPTPGRQPCLDYEARSAYFLILRVTDDEGRGNSALVPLRIDLRDVNDNPPLFEQFVFQASIDEGATKFDPPFKVRARDEDSISVLTYSIIDGDPTKMFFLDAKTGEVRVNKPIEVNSSHVSDGTYKDIATLKIAIRDVNNHQPIFLQAIYNVSISELLLPGSNVTQVSATDADFGENARLSYKIERASYNKFQIDPETGVIKVTQPLDFDKQNTYSLQLVAVDNGWPALTGSAAVLVNVLDKNNHPPKFVPVSQHAQATETAKLNSVIHTLSAVDRDAIPGSLRYSLVEPITAVDRDGRDVKTNTMFKNFFGINTLTGDIFVKEALDRGVAAVVTLTTLVTDTSADPPVQQQSKGLITITILDVNEHPPTFTKPRNSEELFINLLVAEEQPIGSIVGKITATDPDSPIDRYEFLPPNPFFAIDPRSGVVTNKQRLDYEASPEYNLTVVAHDAGIPSLSSTAEVKVTLININDLSPVFSSKMYEARIPEHSPAGTAVLTVSATDGDAGSFGRITYSLTGENAKYFTIDSSGIITVTDPGGLDRERSPSMTLLVAASDLALPGVRRTTIMPVEVYLEDINDNQPKFLDNTYRATVAETVPLLPPPPIVQITAIDHDAGLNSALRYSIIEGNEEGLFTLDATTGILYPALPLTNHSREYTLSVEVRDLNGTGTNFDRATVKIHVQSVNQNKPRFIVPSLANATIHIPENSKDEDHLVLVLKAEDDDPGDSATLTYHIRVGEQLVQETPEFQLNQKSGELRTRLKLDREAQASFELLLVAKDQGSSTTSYETLRLLTVMVEDENDNDPEFPVERRSKVAPYHFRIEENVRPDTAVGQVQAFDADTGQNAKIYYHILAGNEGNWFYIDRTHGFVYNRVVLDREVRHTYDLLVKATNDHQYLTTQMSEVDREKRQAMDHDPSIAQVHIDVVDINDNPPHFERETFYAGVDYSSNSDKLLLHIHASDPDFGINGSLSYFIRSSNLFHMGSQVSSGSVVPSPFHVTTDGRLFTESLMAEYNQDRFVLEVVAREEAPPFREDTANVHLWVYEPNQLSMIVVAKPLERALIERELLGDELRNATQLLIVIDEMRHHVEDDGSLNKNKTDVYVHGVDRGGNKTIAPVSDVLRAIDLHYDVLRSFNDTAIVNVVSATAAPKKALLEPAIMALIALLVVLFVGFVMVIFTCCCIRNWDVVAATYQPESNNKSAASTVNRERMLSTLQRPSHPASLSHSPSELLNSTENPLWIDKYVKPYEEQELSMRVAPDMESPIRTGGASNSAADQANPYATIQKPRRALPSIHLGEEVGESSDYATIGGSPHNKYPTSRDTQIILASGSSTPHLMMNQNGEPILVADLI</sequence>
<dbReference type="GO" id="GO:0005509">
    <property type="term" value="F:calcium ion binding"/>
    <property type="evidence" value="ECO:0007669"/>
    <property type="project" value="UniProtKB-UniRule"/>
</dbReference>
<dbReference type="PANTHER" id="PTHR24026:SF133">
    <property type="entry name" value="CADHERIN-RELATED FAMILY MEMBER 2"/>
    <property type="match status" value="1"/>
</dbReference>
<evidence type="ECO:0000256" key="11">
    <source>
        <dbReference type="PROSITE-ProRule" id="PRU00043"/>
    </source>
</evidence>
<feature type="domain" description="Cadherin" evidence="14">
    <location>
        <begin position="1344"/>
        <end position="1465"/>
    </location>
</feature>
<feature type="domain" description="Cadherin" evidence="14">
    <location>
        <begin position="584"/>
        <end position="676"/>
    </location>
</feature>
<evidence type="ECO:0000259" key="14">
    <source>
        <dbReference type="PROSITE" id="PS50268"/>
    </source>
</evidence>
<dbReference type="FunFam" id="2.60.40.60:FF:000378">
    <property type="entry name" value="Cadherin-87A"/>
    <property type="match status" value="1"/>
</dbReference>
<evidence type="ECO:0000256" key="6">
    <source>
        <dbReference type="ARBA" id="ARBA00022837"/>
    </source>
</evidence>
<feature type="domain" description="Cadherin" evidence="14">
    <location>
        <begin position="1466"/>
        <end position="1588"/>
    </location>
</feature>
<keyword evidence="6 11" id="KW-0106">Calcium</keyword>
<evidence type="ECO:0000313" key="15">
    <source>
        <dbReference type="EMBL" id="KZS19323.1"/>
    </source>
</evidence>
<evidence type="ECO:0000256" key="10">
    <source>
        <dbReference type="ARBA" id="ARBA00059331"/>
    </source>
</evidence>
<evidence type="ECO:0000313" key="16">
    <source>
        <dbReference type="Proteomes" id="UP000076858"/>
    </source>
</evidence>
<dbReference type="Proteomes" id="UP000076858">
    <property type="component" value="Unassembled WGS sequence"/>
</dbReference>
<keyword evidence="3 12" id="KW-0812">Transmembrane</keyword>
<feature type="domain" description="Cadherin" evidence="14">
    <location>
        <begin position="351"/>
        <end position="465"/>
    </location>
</feature>
<keyword evidence="8 12" id="KW-1133">Transmembrane helix</keyword>
<dbReference type="PANTHER" id="PTHR24026">
    <property type="entry name" value="FAT ATYPICAL CADHERIN-RELATED"/>
    <property type="match status" value="1"/>
</dbReference>
<evidence type="ECO:0000256" key="2">
    <source>
        <dbReference type="ARBA" id="ARBA00022475"/>
    </source>
</evidence>
<protein>
    <submittedName>
        <fullName evidence="15">Cadherin 88C</fullName>
    </submittedName>
</protein>
<comment type="subcellular location">
    <subcellularLocation>
        <location evidence="1">Cell membrane</location>
        <topology evidence="1">Single-pass type I membrane protein</topology>
    </subcellularLocation>
</comment>
<evidence type="ECO:0000256" key="7">
    <source>
        <dbReference type="ARBA" id="ARBA00022889"/>
    </source>
</evidence>
<keyword evidence="7" id="KW-0130">Cell adhesion</keyword>
<feature type="domain" description="Cadherin" evidence="14">
    <location>
        <begin position="249"/>
        <end position="350"/>
    </location>
</feature>
<evidence type="ECO:0000256" key="13">
    <source>
        <dbReference type="SAM" id="SignalP"/>
    </source>
</evidence>
<feature type="domain" description="Cadherin" evidence="14">
    <location>
        <begin position="29"/>
        <end position="141"/>
    </location>
</feature>
<dbReference type="GO" id="GO:0007156">
    <property type="term" value="P:homophilic cell adhesion via plasma membrane adhesion molecules"/>
    <property type="evidence" value="ECO:0007669"/>
    <property type="project" value="InterPro"/>
</dbReference>